<evidence type="ECO:0000313" key="3">
    <source>
        <dbReference type="Proteomes" id="UP001549921"/>
    </source>
</evidence>
<protein>
    <submittedName>
        <fullName evidence="2">Uncharacterized protein</fullName>
    </submittedName>
</protein>
<sequence length="190" mass="21232">MAMSLRLYFLFCTIAFVTADDQQQRPDQEVLQPAESNGLYGVASIAGVASRNGRVSSLGGIQFYPGLDPSLTLTNNDGAGYYYPLTVTKEGDGKYASGSIQFYPGSVVVSSTARSGFPSDIKPLPLNINNRLFKDIMFQPLPDYFEKARNVDPIEPWFLKNAFPFSPPRPDVADNSWFYPTFNPFLNFWR</sequence>
<evidence type="ECO:0000313" key="2">
    <source>
        <dbReference type="EMBL" id="KAL0851532.1"/>
    </source>
</evidence>
<dbReference type="AlphaFoldDB" id="A0ABD0TQ98"/>
<comment type="caution">
    <text evidence="2">The sequence shown here is derived from an EMBL/GenBank/DDBJ whole genome shotgun (WGS) entry which is preliminary data.</text>
</comment>
<feature type="chain" id="PRO_5044744774" evidence="1">
    <location>
        <begin position="20"/>
        <end position="190"/>
    </location>
</feature>
<proteinExistence type="predicted"/>
<reference evidence="2 3" key="1">
    <citation type="submission" date="2024-06" db="EMBL/GenBank/DDBJ databases">
        <title>A chromosome-level genome assembly of beet webworm, Loxostege sticticalis.</title>
        <authorList>
            <person name="Zhang Y."/>
        </authorList>
    </citation>
    <scope>NUCLEOTIDE SEQUENCE [LARGE SCALE GENOMIC DNA]</scope>
    <source>
        <strain evidence="2">AQ028</strain>
        <tissue evidence="2">Male pupae</tissue>
    </source>
</reference>
<keyword evidence="1" id="KW-0732">Signal</keyword>
<accession>A0ABD0TQ98</accession>
<dbReference type="Proteomes" id="UP001549921">
    <property type="component" value="Unassembled WGS sequence"/>
</dbReference>
<feature type="signal peptide" evidence="1">
    <location>
        <begin position="1"/>
        <end position="19"/>
    </location>
</feature>
<name>A0ABD0TQ98_LOXSC</name>
<evidence type="ECO:0000256" key="1">
    <source>
        <dbReference type="SAM" id="SignalP"/>
    </source>
</evidence>
<gene>
    <name evidence="2" type="ORF">ABMA28_007321</name>
</gene>
<organism evidence="2 3">
    <name type="scientific">Loxostege sticticalis</name>
    <name type="common">Beet webworm moth</name>
    <dbReference type="NCBI Taxonomy" id="481309"/>
    <lineage>
        <taxon>Eukaryota</taxon>
        <taxon>Metazoa</taxon>
        <taxon>Ecdysozoa</taxon>
        <taxon>Arthropoda</taxon>
        <taxon>Hexapoda</taxon>
        <taxon>Insecta</taxon>
        <taxon>Pterygota</taxon>
        <taxon>Neoptera</taxon>
        <taxon>Endopterygota</taxon>
        <taxon>Lepidoptera</taxon>
        <taxon>Glossata</taxon>
        <taxon>Ditrysia</taxon>
        <taxon>Pyraloidea</taxon>
        <taxon>Crambidae</taxon>
        <taxon>Pyraustinae</taxon>
        <taxon>Loxostege</taxon>
    </lineage>
</organism>
<dbReference type="EMBL" id="JBEDNZ010000002">
    <property type="protein sequence ID" value="KAL0851532.1"/>
    <property type="molecule type" value="Genomic_DNA"/>
</dbReference>